<sequence>RRAAWRGGDLVPLGIVLLGFAPRASTGLSQASIFGASLGGLAVNARARLPPDREGGIRPAADRLRRGALPGPPRDGRGGAGGDGAAGPAGLAPPGGGVGGTRGHGEEDGGEVRGDEGRGAEGGGDARHRGRWHDDGDGDPRRWLLEADARQYPPEKIASLALLWTGLAAVTVLRGAGPPAGLFDCGDAAFVALLLAQFAWTLGFAAYQGRRIVASAAAKVRAGYPFRDRDVRWDAAALRLYGAWTLLAGVVAGLVGIGGGMVLGPLMLAMNIDPRVSTATTGSELSSIARVVPLLHLSDPTSALDARESKTTPQRWSS</sequence>
<evidence type="ECO:0000313" key="5">
    <source>
        <dbReference type="Proteomes" id="UP000266841"/>
    </source>
</evidence>
<feature type="compositionally biased region" description="Basic and acidic residues" evidence="1">
    <location>
        <begin position="49"/>
        <end position="65"/>
    </location>
</feature>
<dbReference type="PANTHER" id="PTHR14255:SF3">
    <property type="entry name" value="SULFITE EXPORTER TAUE_SAFE FAMILY PROTEIN 5-RELATED"/>
    <property type="match status" value="1"/>
</dbReference>
<dbReference type="GO" id="GO:0016567">
    <property type="term" value="P:protein ubiquitination"/>
    <property type="evidence" value="ECO:0007669"/>
    <property type="project" value="TreeGrafter"/>
</dbReference>
<comment type="caution">
    <text evidence="4">The sequence shown here is derived from an EMBL/GenBank/DDBJ whole genome shotgun (WGS) entry which is preliminary data.</text>
</comment>
<gene>
    <name evidence="4" type="ORF">THAOC_05398</name>
</gene>
<keyword evidence="2" id="KW-0472">Membrane</keyword>
<feature type="transmembrane region" description="Helical" evidence="2">
    <location>
        <begin position="188"/>
        <end position="207"/>
    </location>
</feature>
<reference evidence="4 5" key="1">
    <citation type="journal article" date="2012" name="Genome Biol.">
        <title>Genome and low-iron response of an oceanic diatom adapted to chronic iron limitation.</title>
        <authorList>
            <person name="Lommer M."/>
            <person name="Specht M."/>
            <person name="Roy A.S."/>
            <person name="Kraemer L."/>
            <person name="Andreson R."/>
            <person name="Gutowska M.A."/>
            <person name="Wolf J."/>
            <person name="Bergner S.V."/>
            <person name="Schilhabel M.B."/>
            <person name="Klostermeier U.C."/>
            <person name="Beiko R.G."/>
            <person name="Rosenstiel P."/>
            <person name="Hippler M."/>
            <person name="Laroche J."/>
        </authorList>
    </citation>
    <scope>NUCLEOTIDE SEQUENCE [LARGE SCALE GENOMIC DNA]</scope>
    <source>
        <strain evidence="4 5">CCMP1005</strain>
    </source>
</reference>
<keyword evidence="5" id="KW-1185">Reference proteome</keyword>
<protein>
    <submittedName>
        <fullName evidence="4">Uncharacterized protein</fullName>
    </submittedName>
</protein>
<accession>K0T2W7</accession>
<feature type="compositionally biased region" description="Basic and acidic residues" evidence="1">
    <location>
        <begin position="103"/>
        <end position="139"/>
    </location>
</feature>
<proteinExistence type="predicted"/>
<evidence type="ECO:0000256" key="1">
    <source>
        <dbReference type="SAM" id="MobiDB-lite"/>
    </source>
</evidence>
<dbReference type="GO" id="GO:0031464">
    <property type="term" value="C:Cul4A-RING E3 ubiquitin ligase complex"/>
    <property type="evidence" value="ECO:0007669"/>
    <property type="project" value="TreeGrafter"/>
</dbReference>
<dbReference type="EMBL" id="AGNL01004953">
    <property type="protein sequence ID" value="EJK73008.1"/>
    <property type="molecule type" value="Genomic_DNA"/>
</dbReference>
<keyword evidence="3" id="KW-0732">Signal</keyword>
<feature type="transmembrane region" description="Helical" evidence="2">
    <location>
        <begin position="241"/>
        <end position="268"/>
    </location>
</feature>
<dbReference type="Proteomes" id="UP000266841">
    <property type="component" value="Unassembled WGS sequence"/>
</dbReference>
<dbReference type="AlphaFoldDB" id="K0T2W7"/>
<evidence type="ECO:0000256" key="2">
    <source>
        <dbReference type="SAM" id="Phobius"/>
    </source>
</evidence>
<keyword evidence="2" id="KW-1133">Transmembrane helix</keyword>
<dbReference type="PANTHER" id="PTHR14255">
    <property type="entry name" value="CEREBLON"/>
    <property type="match status" value="1"/>
</dbReference>
<dbReference type="OrthoDB" id="434519at2759"/>
<feature type="transmembrane region" description="Helical" evidence="2">
    <location>
        <begin position="157"/>
        <end position="176"/>
    </location>
</feature>
<evidence type="ECO:0000256" key="3">
    <source>
        <dbReference type="SAM" id="SignalP"/>
    </source>
</evidence>
<keyword evidence="2" id="KW-0812">Transmembrane</keyword>
<feature type="region of interest" description="Disordered" evidence="1">
    <location>
        <begin position="49"/>
        <end position="139"/>
    </location>
</feature>
<feature type="non-terminal residue" evidence="4">
    <location>
        <position position="1"/>
    </location>
</feature>
<organism evidence="4 5">
    <name type="scientific">Thalassiosira oceanica</name>
    <name type="common">Marine diatom</name>
    <dbReference type="NCBI Taxonomy" id="159749"/>
    <lineage>
        <taxon>Eukaryota</taxon>
        <taxon>Sar</taxon>
        <taxon>Stramenopiles</taxon>
        <taxon>Ochrophyta</taxon>
        <taxon>Bacillariophyta</taxon>
        <taxon>Coscinodiscophyceae</taxon>
        <taxon>Thalassiosirophycidae</taxon>
        <taxon>Thalassiosirales</taxon>
        <taxon>Thalassiosiraceae</taxon>
        <taxon>Thalassiosira</taxon>
    </lineage>
</organism>
<feature type="chain" id="PRO_5003840592" evidence="3">
    <location>
        <begin position="28"/>
        <end position="318"/>
    </location>
</feature>
<feature type="signal peptide" evidence="3">
    <location>
        <begin position="1"/>
        <end position="27"/>
    </location>
</feature>
<evidence type="ECO:0000313" key="4">
    <source>
        <dbReference type="EMBL" id="EJK73008.1"/>
    </source>
</evidence>
<feature type="compositionally biased region" description="Gly residues" evidence="1">
    <location>
        <begin position="78"/>
        <end position="102"/>
    </location>
</feature>
<name>K0T2W7_THAOC</name>